<accession>A0A291N0I1</accession>
<gene>
    <name evidence="4" type="ORF">A6768_12420</name>
</gene>
<dbReference type="SUPFAM" id="SSF54637">
    <property type="entry name" value="Thioesterase/thiol ester dehydrase-isomerase"/>
    <property type="match status" value="1"/>
</dbReference>
<dbReference type="InterPro" id="IPR006683">
    <property type="entry name" value="Thioestr_dom"/>
</dbReference>
<feature type="domain" description="Thioesterase" evidence="3">
    <location>
        <begin position="48"/>
        <end position="116"/>
    </location>
</feature>
<dbReference type="PANTHER" id="PTHR21660">
    <property type="entry name" value="THIOESTERASE SUPERFAMILY MEMBER-RELATED"/>
    <property type="match status" value="1"/>
</dbReference>
<reference evidence="4 5" key="1">
    <citation type="submission" date="2017-10" db="EMBL/GenBank/DDBJ databases">
        <title>Sphingobium yanoikuyae S72.</title>
        <authorList>
            <person name="Sanchez E."/>
            <person name="Bustos P."/>
            <person name="Mendoza P."/>
            <person name="Guo X."/>
            <person name="Mendoza A."/>
        </authorList>
    </citation>
    <scope>NUCLEOTIDE SEQUENCE [LARGE SCALE GENOMIC DNA]</scope>
    <source>
        <strain evidence="4 5">S72</strain>
    </source>
</reference>
<dbReference type="InterPro" id="IPR039298">
    <property type="entry name" value="ACOT13"/>
</dbReference>
<proteinExistence type="inferred from homology"/>
<evidence type="ECO:0000256" key="2">
    <source>
        <dbReference type="ARBA" id="ARBA00022801"/>
    </source>
</evidence>
<evidence type="ECO:0000313" key="5">
    <source>
        <dbReference type="Proteomes" id="UP000219422"/>
    </source>
</evidence>
<dbReference type="EMBL" id="CP023741">
    <property type="protein sequence ID" value="ATI80715.1"/>
    <property type="molecule type" value="Genomic_DNA"/>
</dbReference>
<sequence length="144" mass="15662">MNDVPPGFLLLDALDDVMGAFAPIYARKEEKQVALGFRVGVQHCNPRGNCHGGTWATLADIVMGINVGLVTERSGPTVSLSIDFLGAAREGQWVEGRAKVLRWTPNLGFSECLFTADGEPALRANAVFRRKLPSYRSFEALLGK</sequence>
<evidence type="ECO:0000313" key="4">
    <source>
        <dbReference type="EMBL" id="ATI80715.1"/>
    </source>
</evidence>
<dbReference type="AlphaFoldDB" id="A0A291N0I1"/>
<dbReference type="NCBIfam" id="TIGR00369">
    <property type="entry name" value="unchar_dom_1"/>
    <property type="match status" value="1"/>
</dbReference>
<name>A0A291N0I1_SPHYA</name>
<dbReference type="InterPro" id="IPR003736">
    <property type="entry name" value="PAAI_dom"/>
</dbReference>
<dbReference type="KEGG" id="sya:A6768_12420"/>
<dbReference type="CDD" id="cd03443">
    <property type="entry name" value="PaaI_thioesterase"/>
    <property type="match status" value="1"/>
</dbReference>
<dbReference type="GeneID" id="57777633"/>
<organism evidence="4 5">
    <name type="scientific">Sphingobium yanoikuyae</name>
    <name type="common">Sphingomonas yanoikuyae</name>
    <dbReference type="NCBI Taxonomy" id="13690"/>
    <lineage>
        <taxon>Bacteria</taxon>
        <taxon>Pseudomonadati</taxon>
        <taxon>Pseudomonadota</taxon>
        <taxon>Alphaproteobacteria</taxon>
        <taxon>Sphingomonadales</taxon>
        <taxon>Sphingomonadaceae</taxon>
        <taxon>Sphingobium</taxon>
    </lineage>
</organism>
<evidence type="ECO:0000259" key="3">
    <source>
        <dbReference type="Pfam" id="PF03061"/>
    </source>
</evidence>
<dbReference type="Proteomes" id="UP000219422">
    <property type="component" value="Chromosome"/>
</dbReference>
<keyword evidence="2" id="KW-0378">Hydrolase</keyword>
<dbReference type="Gene3D" id="3.10.129.10">
    <property type="entry name" value="Hotdog Thioesterase"/>
    <property type="match status" value="1"/>
</dbReference>
<dbReference type="Pfam" id="PF03061">
    <property type="entry name" value="4HBT"/>
    <property type="match status" value="1"/>
</dbReference>
<protein>
    <submittedName>
        <fullName evidence="4">Thioesterase</fullName>
    </submittedName>
</protein>
<dbReference type="InterPro" id="IPR029069">
    <property type="entry name" value="HotDog_dom_sf"/>
</dbReference>
<evidence type="ECO:0000256" key="1">
    <source>
        <dbReference type="ARBA" id="ARBA00008324"/>
    </source>
</evidence>
<comment type="similarity">
    <text evidence="1">Belongs to the thioesterase PaaI family.</text>
</comment>
<dbReference type="RefSeq" id="WP_097383840.1">
    <property type="nucleotide sequence ID" value="NZ_CP023741.1"/>
</dbReference>
<dbReference type="GO" id="GO:0047617">
    <property type="term" value="F:fatty acyl-CoA hydrolase activity"/>
    <property type="evidence" value="ECO:0007669"/>
    <property type="project" value="InterPro"/>
</dbReference>
<dbReference type="PANTHER" id="PTHR21660:SF1">
    <property type="entry name" value="ACYL-COENZYME A THIOESTERASE 13"/>
    <property type="match status" value="1"/>
</dbReference>